<accession>A0A0G0DF22</accession>
<dbReference type="PANTHER" id="PTHR36833:SF1">
    <property type="entry name" value="INTEGRAL MEMBRANE TRANSPORT PROTEIN"/>
    <property type="match status" value="1"/>
</dbReference>
<evidence type="ECO:0000313" key="2">
    <source>
        <dbReference type="EMBL" id="KKP92894.1"/>
    </source>
</evidence>
<dbReference type="AlphaFoldDB" id="A0A0G0DF22"/>
<dbReference type="Proteomes" id="UP000034140">
    <property type="component" value="Unassembled WGS sequence"/>
</dbReference>
<keyword evidence="1" id="KW-1133">Transmembrane helix</keyword>
<dbReference type="PANTHER" id="PTHR36833">
    <property type="entry name" value="SLR0610 PROTEIN-RELATED"/>
    <property type="match status" value="1"/>
</dbReference>
<dbReference type="Pfam" id="PF06182">
    <property type="entry name" value="ABC2_membrane_6"/>
    <property type="match status" value="1"/>
</dbReference>
<keyword evidence="1" id="KW-0472">Membrane</keyword>
<protein>
    <submittedName>
        <fullName evidence="2">Uncharacterized protein</fullName>
    </submittedName>
</protein>
<dbReference type="EMBL" id="LBRE01000003">
    <property type="protein sequence ID" value="KKP92894.1"/>
    <property type="molecule type" value="Genomic_DNA"/>
</dbReference>
<feature type="transmembrane region" description="Helical" evidence="1">
    <location>
        <begin position="163"/>
        <end position="184"/>
    </location>
</feature>
<feature type="transmembrane region" description="Helical" evidence="1">
    <location>
        <begin position="50"/>
        <end position="70"/>
    </location>
</feature>
<proteinExistence type="predicted"/>
<comment type="caution">
    <text evidence="2">The sequence shown here is derived from an EMBL/GenBank/DDBJ whole genome shotgun (WGS) entry which is preliminary data.</text>
</comment>
<gene>
    <name evidence="2" type="ORF">UR96_C0003G0020</name>
</gene>
<organism evidence="2 3">
    <name type="scientific">candidate division WS6 bacterium GW2011_GWC1_36_11</name>
    <dbReference type="NCBI Taxonomy" id="1619090"/>
    <lineage>
        <taxon>Bacteria</taxon>
        <taxon>Candidatus Dojkabacteria</taxon>
    </lineage>
</organism>
<name>A0A0G0DF22_9BACT</name>
<feature type="transmembrane region" description="Helical" evidence="1">
    <location>
        <begin position="136"/>
        <end position="156"/>
    </location>
</feature>
<feature type="transmembrane region" description="Helical" evidence="1">
    <location>
        <begin position="82"/>
        <end position="102"/>
    </location>
</feature>
<reference evidence="2 3" key="1">
    <citation type="journal article" date="2015" name="Nature">
        <title>rRNA introns, odd ribosomes, and small enigmatic genomes across a large radiation of phyla.</title>
        <authorList>
            <person name="Brown C.T."/>
            <person name="Hug L.A."/>
            <person name="Thomas B.C."/>
            <person name="Sharon I."/>
            <person name="Castelle C.J."/>
            <person name="Singh A."/>
            <person name="Wilkins M.J."/>
            <person name="Williams K.H."/>
            <person name="Banfield J.F."/>
        </authorList>
    </citation>
    <scope>NUCLEOTIDE SEQUENCE [LARGE SCALE GENOMIC DNA]</scope>
</reference>
<sequence>MGIWNLLNYFGWAFFGINLERLESRVLSGEFDFTLLKPLSSAWFSSFYDFSVYSVISSLSGFVLVGYYFFITWGTLSLTNVLLGVAGIIVGLLFWYAFYLLLSSFTLANPRNGFLALVKEILGLAKYPVNIYSSSIQMVFFTILPIAFVTTVPASLIIGRMGYAFLIIGTGLAILFVRLSYWVWKQNVKKYVSAGG</sequence>
<evidence type="ECO:0000313" key="3">
    <source>
        <dbReference type="Proteomes" id="UP000034140"/>
    </source>
</evidence>
<keyword evidence="1" id="KW-0812">Transmembrane</keyword>
<dbReference type="InterPro" id="IPR010390">
    <property type="entry name" value="ABC-2_transporter-like"/>
</dbReference>
<evidence type="ECO:0000256" key="1">
    <source>
        <dbReference type="SAM" id="Phobius"/>
    </source>
</evidence>